<dbReference type="AlphaFoldDB" id="A0A0B2VLL1"/>
<organism evidence="2 3">
    <name type="scientific">Toxocara canis</name>
    <name type="common">Canine roundworm</name>
    <dbReference type="NCBI Taxonomy" id="6265"/>
    <lineage>
        <taxon>Eukaryota</taxon>
        <taxon>Metazoa</taxon>
        <taxon>Ecdysozoa</taxon>
        <taxon>Nematoda</taxon>
        <taxon>Chromadorea</taxon>
        <taxon>Rhabditida</taxon>
        <taxon>Spirurina</taxon>
        <taxon>Ascaridomorpha</taxon>
        <taxon>Ascaridoidea</taxon>
        <taxon>Toxocaridae</taxon>
        <taxon>Toxocara</taxon>
    </lineage>
</organism>
<evidence type="ECO:0000256" key="1">
    <source>
        <dbReference type="SAM" id="MobiDB-lite"/>
    </source>
</evidence>
<proteinExistence type="predicted"/>
<reference evidence="2 3" key="1">
    <citation type="submission" date="2014-11" db="EMBL/GenBank/DDBJ databases">
        <title>Genetic blueprint of the zoonotic pathogen Toxocara canis.</title>
        <authorList>
            <person name="Zhu X.-Q."/>
            <person name="Korhonen P.K."/>
            <person name="Cai H."/>
            <person name="Young N.D."/>
            <person name="Nejsum P."/>
            <person name="von Samson-Himmelstjerna G."/>
            <person name="Boag P.R."/>
            <person name="Tan P."/>
            <person name="Li Q."/>
            <person name="Min J."/>
            <person name="Yang Y."/>
            <person name="Wang X."/>
            <person name="Fang X."/>
            <person name="Hall R.S."/>
            <person name="Hofmann A."/>
            <person name="Sternberg P.W."/>
            <person name="Jex A.R."/>
            <person name="Gasser R.B."/>
        </authorList>
    </citation>
    <scope>NUCLEOTIDE SEQUENCE [LARGE SCALE GENOMIC DNA]</scope>
    <source>
        <strain evidence="2">PN_DK_2014</strain>
    </source>
</reference>
<dbReference type="Proteomes" id="UP000031036">
    <property type="component" value="Unassembled WGS sequence"/>
</dbReference>
<evidence type="ECO:0000313" key="3">
    <source>
        <dbReference type="Proteomes" id="UP000031036"/>
    </source>
</evidence>
<name>A0A0B2VLL1_TOXCA</name>
<dbReference type="EMBL" id="JPKZ01001383">
    <property type="protein sequence ID" value="KHN82312.1"/>
    <property type="molecule type" value="Genomic_DNA"/>
</dbReference>
<feature type="compositionally biased region" description="Polar residues" evidence="1">
    <location>
        <begin position="8"/>
        <end position="17"/>
    </location>
</feature>
<evidence type="ECO:0000313" key="2">
    <source>
        <dbReference type="EMBL" id="KHN82312.1"/>
    </source>
</evidence>
<feature type="region of interest" description="Disordered" evidence="1">
    <location>
        <begin position="1"/>
        <end position="48"/>
    </location>
</feature>
<comment type="caution">
    <text evidence="2">The sequence shown here is derived from an EMBL/GenBank/DDBJ whole genome shotgun (WGS) entry which is preliminary data.</text>
</comment>
<protein>
    <submittedName>
        <fullName evidence="2">Uncharacterized protein</fullName>
    </submittedName>
</protein>
<feature type="compositionally biased region" description="Basic and acidic residues" evidence="1">
    <location>
        <begin position="20"/>
        <end position="35"/>
    </location>
</feature>
<sequence>MRWHENETVTSIGNGSSLPWRREQQPHIDHGENGKLTETPSYSGKGRGVPFQKRLRNMVPNVSGRIRLSFRVARMMYNGQTRESAASTMRIRLAKPVLFFFRDREPPTVSCKRRTRKDLKNIGCTRMVIG</sequence>
<accession>A0A0B2VLL1</accession>
<keyword evidence="3" id="KW-1185">Reference proteome</keyword>
<gene>
    <name evidence="2" type="ORF">Tcan_04113</name>
</gene>